<organism evidence="3 4">
    <name type="scientific">Rhizobium leguminosarum</name>
    <dbReference type="NCBI Taxonomy" id="384"/>
    <lineage>
        <taxon>Bacteria</taxon>
        <taxon>Pseudomonadati</taxon>
        <taxon>Pseudomonadota</taxon>
        <taxon>Alphaproteobacteria</taxon>
        <taxon>Hyphomicrobiales</taxon>
        <taxon>Rhizobiaceae</taxon>
        <taxon>Rhizobium/Agrobacterium group</taxon>
        <taxon>Rhizobium</taxon>
    </lineage>
</organism>
<dbReference type="NCBIfam" id="NF033593">
    <property type="entry name" value="transpos_ISNCY_1"/>
    <property type="match status" value="1"/>
</dbReference>
<evidence type="ECO:0000313" key="4">
    <source>
        <dbReference type="Proteomes" id="UP000092691"/>
    </source>
</evidence>
<evidence type="ECO:0000313" key="3">
    <source>
        <dbReference type="EMBL" id="ANP85629.1"/>
    </source>
</evidence>
<dbReference type="EMBL" id="CP016286">
    <property type="protein sequence ID" value="ANP85629.1"/>
    <property type="molecule type" value="Genomic_DNA"/>
</dbReference>
<dbReference type="Proteomes" id="UP000092691">
    <property type="component" value="Chromosome"/>
</dbReference>
<feature type="domain" description="Transposase IS4-like" evidence="1">
    <location>
        <begin position="296"/>
        <end position="460"/>
    </location>
</feature>
<protein>
    <submittedName>
        <fullName evidence="3">Transposase</fullName>
    </submittedName>
</protein>
<dbReference type="OrthoDB" id="8086971at2"/>
<evidence type="ECO:0000259" key="2">
    <source>
        <dbReference type="Pfam" id="PF05598"/>
    </source>
</evidence>
<feature type="domain" description="Transposase InsH N-terminal" evidence="2">
    <location>
        <begin position="23"/>
        <end position="99"/>
    </location>
</feature>
<dbReference type="GO" id="GO:0003677">
    <property type="term" value="F:DNA binding"/>
    <property type="evidence" value="ECO:0007669"/>
    <property type="project" value="InterPro"/>
</dbReference>
<evidence type="ECO:0000259" key="1">
    <source>
        <dbReference type="Pfam" id="PF01609"/>
    </source>
</evidence>
<dbReference type="PANTHER" id="PTHR33803">
    <property type="entry name" value="IS1478 TRANSPOSASE"/>
    <property type="match status" value="1"/>
</dbReference>
<dbReference type="InterPro" id="IPR008490">
    <property type="entry name" value="Transposase_InsH_N"/>
</dbReference>
<reference evidence="3 4" key="1">
    <citation type="submission" date="2016-06" db="EMBL/GenBank/DDBJ databases">
        <title>Microsymbionts genomes from the relict species Vavilovia formosa.</title>
        <authorList>
            <person name="Chirak E."/>
            <person name="Kimeklis A."/>
            <person name="Andronov E."/>
        </authorList>
    </citation>
    <scope>NUCLEOTIDE SEQUENCE [LARGE SCALE GENOMIC DNA]</scope>
    <source>
        <strain evidence="3 4">Vaf10</strain>
    </source>
</reference>
<dbReference type="RefSeq" id="WP_065280002.1">
    <property type="nucleotide sequence ID" value="NZ_CP016286.1"/>
</dbReference>
<dbReference type="GO" id="GO:0004803">
    <property type="term" value="F:transposase activity"/>
    <property type="evidence" value="ECO:0007669"/>
    <property type="project" value="InterPro"/>
</dbReference>
<accession>A0A1B1C7D7</accession>
<proteinExistence type="predicted"/>
<dbReference type="PANTHER" id="PTHR33803:SF3">
    <property type="entry name" value="BLL1974 PROTEIN"/>
    <property type="match status" value="1"/>
</dbReference>
<dbReference type="Pfam" id="PF05598">
    <property type="entry name" value="DUF772"/>
    <property type="match status" value="1"/>
</dbReference>
<dbReference type="InterPro" id="IPR002559">
    <property type="entry name" value="Transposase_11"/>
</dbReference>
<sequence>MRQERTVQANIFDLFAEHEIGRELKAMSQWLDEHRDLLGLVAQDLRRHGVKETGREGLPAEAVLRCALLKQHRQLSYEELAFHLEDSASFRAFARLPWGWNPKKSVLHKTISAIRAGTFEAINRVLLTSARQDKVERGKVVRIDSTVTSALMHEPSDSSLLWDCVRVMVRLLQQAASLGSAISWHDHCRAAKKRSRAIQFTRGRPKRVQHYRALLRITRTTLSYLEQAAAQLPLAAGPAVELWQAQLRHYKPLIERIIAQTERRVLAGEAVPAGDKLVSLFEPHADIIVKGSRDVEYGHKINLTTGTSGLILDLVVETGNPADSERLLPMLERHIGIWGEAPRQAAADSERLLPMLERHIGIWGEAPRQAAADGGYASRDNLSRAKAWGICDMAFHKKCGLRIEDMVKSRWVYRKLRNFRAGIEAGISCLKRAYGLGRCTWRGLDHFKAYVWSSVVAYNLALFARLRPT</sequence>
<dbReference type="AlphaFoldDB" id="A0A1B1C7D7"/>
<dbReference type="Pfam" id="PF01609">
    <property type="entry name" value="DDE_Tnp_1"/>
    <property type="match status" value="1"/>
</dbReference>
<gene>
    <name evidence="3" type="ORF">BA011_07720</name>
</gene>
<name>A0A1B1C7D7_RHILE</name>
<dbReference type="GO" id="GO:0006313">
    <property type="term" value="P:DNA transposition"/>
    <property type="evidence" value="ECO:0007669"/>
    <property type="project" value="InterPro"/>
</dbReference>